<sequence length="203" mass="23446">MDILIDNKKIDFENKKFKSLGLIMDEINKILEREGKMLCDIYVNGRVLTDNQMIMGDKIDVVEVVTQTPKIVILTALKDMKIFIEKYFESLEVIGSEVEIDDDMQLLGSLFEIVGGLEWCNNVLLSIKENTAIDFIDSNFDEILEDFRGCLKGIQDAMNSRDMAAMYEMLEFDMSDILADISDDINFYYENILREELREGKYA</sequence>
<evidence type="ECO:0000313" key="2">
    <source>
        <dbReference type="Proteomes" id="UP001144471"/>
    </source>
</evidence>
<evidence type="ECO:0000313" key="1">
    <source>
        <dbReference type="EMBL" id="GLI56001.1"/>
    </source>
</evidence>
<organism evidence="1 2">
    <name type="scientific">Propionigenium maris DSM 9537</name>
    <dbReference type="NCBI Taxonomy" id="1123000"/>
    <lineage>
        <taxon>Bacteria</taxon>
        <taxon>Fusobacteriati</taxon>
        <taxon>Fusobacteriota</taxon>
        <taxon>Fusobacteriia</taxon>
        <taxon>Fusobacteriales</taxon>
        <taxon>Fusobacteriaceae</taxon>
        <taxon>Propionigenium</taxon>
    </lineage>
</organism>
<reference evidence="1" key="1">
    <citation type="submission" date="2022-12" db="EMBL/GenBank/DDBJ databases">
        <title>Reference genome sequencing for broad-spectrum identification of bacterial and archaeal isolates by mass spectrometry.</title>
        <authorList>
            <person name="Sekiguchi Y."/>
            <person name="Tourlousse D.M."/>
        </authorList>
    </citation>
    <scope>NUCLEOTIDE SEQUENCE</scope>
    <source>
        <strain evidence="1">10succ1</strain>
    </source>
</reference>
<dbReference type="AlphaFoldDB" id="A0A9W6GLM8"/>
<comment type="caution">
    <text evidence="1">The sequence shown here is derived from an EMBL/GenBank/DDBJ whole genome shotgun (WGS) entry which is preliminary data.</text>
</comment>
<protein>
    <submittedName>
        <fullName evidence="1">Uncharacterized protein</fullName>
    </submittedName>
</protein>
<proteinExistence type="predicted"/>
<dbReference type="EMBL" id="BSDY01000006">
    <property type="protein sequence ID" value="GLI56001.1"/>
    <property type="molecule type" value="Genomic_DNA"/>
</dbReference>
<dbReference type="Proteomes" id="UP001144471">
    <property type="component" value="Unassembled WGS sequence"/>
</dbReference>
<keyword evidence="2" id="KW-1185">Reference proteome</keyword>
<name>A0A9W6GLM8_9FUSO</name>
<accession>A0A9W6GLM8</accession>
<dbReference type="RefSeq" id="WP_281834839.1">
    <property type="nucleotide sequence ID" value="NZ_BSDY01000006.1"/>
</dbReference>
<gene>
    <name evidence="1" type="ORF">PM10SUCC1_15150</name>
</gene>